<evidence type="ECO:0000313" key="2">
    <source>
        <dbReference type="EMBL" id="AMV63612.1"/>
    </source>
</evidence>
<accession>A0A0R2HWE6</accession>
<dbReference type="EC" id="2.3.1.-" evidence="2"/>
<dbReference type="OrthoDB" id="9797989at2"/>
<protein>
    <submittedName>
        <fullName evidence="2">Acetyltransferase</fullName>
        <ecNumber evidence="2">2.3.1.-</ecNumber>
    </submittedName>
</protein>
<gene>
    <name evidence="2" type="ORF">ADU70_2148</name>
    <name evidence="3" type="ORF">ADU72_0500</name>
</gene>
<dbReference type="KEGG" id="pdm:ADU72_0500"/>
<evidence type="ECO:0000313" key="5">
    <source>
        <dbReference type="Proteomes" id="UP000076405"/>
    </source>
</evidence>
<dbReference type="PANTHER" id="PTHR39173:SF1">
    <property type="entry name" value="ACETYLTRANSFERASE"/>
    <property type="match status" value="1"/>
</dbReference>
<organism evidence="2 5">
    <name type="scientific">Pediococcus damnosus</name>
    <dbReference type="NCBI Taxonomy" id="51663"/>
    <lineage>
        <taxon>Bacteria</taxon>
        <taxon>Bacillati</taxon>
        <taxon>Bacillota</taxon>
        <taxon>Bacilli</taxon>
        <taxon>Lactobacillales</taxon>
        <taxon>Lactobacillaceae</taxon>
        <taxon>Pediococcus</taxon>
    </lineage>
</organism>
<dbReference type="EMBL" id="CP012275">
    <property type="protein sequence ID" value="AMV63612.1"/>
    <property type="molecule type" value="Genomic_DNA"/>
</dbReference>
<evidence type="ECO:0000313" key="4">
    <source>
        <dbReference type="Proteomes" id="UP000076244"/>
    </source>
</evidence>
<dbReference type="AlphaFoldDB" id="A0A0R2HWE6"/>
<keyword evidence="2" id="KW-0012">Acyltransferase</keyword>
<dbReference type="InterPro" id="IPR000182">
    <property type="entry name" value="GNAT_dom"/>
</dbReference>
<dbReference type="Proteomes" id="UP000076244">
    <property type="component" value="Chromosome"/>
</dbReference>
<dbReference type="Pfam" id="PF13302">
    <property type="entry name" value="Acetyltransf_3"/>
    <property type="match status" value="1"/>
</dbReference>
<evidence type="ECO:0000259" key="1">
    <source>
        <dbReference type="PROSITE" id="PS51186"/>
    </source>
</evidence>
<proteinExistence type="predicted"/>
<sequence length="169" mass="19531">MPKIRELTLEDEEIYQKWLVAWQNEPTQVSVSQPLKTSFVEFITQLGINSSHPEPPRVPATKYFYIEDNIIKGGISCRWELNDYLLNFGGNIGYGVAPDYRKQGIANEMMQQALNLFRQRQIEKVLITAEDWNVASQKIIESAGGVYENTLVEKATGYQLKRYWINLLK</sequence>
<evidence type="ECO:0000313" key="3">
    <source>
        <dbReference type="EMBL" id="AMV66447.1"/>
    </source>
</evidence>
<dbReference type="PANTHER" id="PTHR39173">
    <property type="entry name" value="ACETYLTRANSFERASE"/>
    <property type="match status" value="1"/>
</dbReference>
<dbReference type="CDD" id="cd04301">
    <property type="entry name" value="NAT_SF"/>
    <property type="match status" value="1"/>
</dbReference>
<dbReference type="RefSeq" id="WP_046872267.1">
    <property type="nucleotide sequence ID" value="NZ_BAAAXI010000189.1"/>
</dbReference>
<dbReference type="InterPro" id="IPR016181">
    <property type="entry name" value="Acyl_CoA_acyltransferase"/>
</dbReference>
<keyword evidence="2" id="KW-0808">Transferase</keyword>
<reference evidence="4 5" key="1">
    <citation type="journal article" date="2016" name="PLoS ONE">
        <title>The Identification of Novel Diagnostic Marker Genes for the Detection of Beer Spoiling Pediococcus damnosus Strains Using the BlAst Diagnostic Gene findEr.</title>
        <authorList>
            <person name="Behr J."/>
            <person name="Geissler A.J."/>
            <person name="Schmid J."/>
            <person name="Zehe A."/>
            <person name="Vogel R.F."/>
        </authorList>
    </citation>
    <scope>NUCLEOTIDE SEQUENCE [LARGE SCALE GENOMIC DNA]</scope>
    <source>
        <strain evidence="2 5">TMW 2.1533</strain>
        <strain evidence="3 4">TMW 2.1535</strain>
    </source>
</reference>
<name>A0A0R2HWE6_9LACO</name>
<dbReference type="GO" id="GO:0016747">
    <property type="term" value="F:acyltransferase activity, transferring groups other than amino-acyl groups"/>
    <property type="evidence" value="ECO:0007669"/>
    <property type="project" value="InterPro"/>
</dbReference>
<keyword evidence="4" id="KW-1185">Reference proteome</keyword>
<dbReference type="Gene3D" id="3.40.630.30">
    <property type="match status" value="1"/>
</dbReference>
<dbReference type="EMBL" id="CP012288">
    <property type="protein sequence ID" value="AMV66447.1"/>
    <property type="molecule type" value="Genomic_DNA"/>
</dbReference>
<dbReference type="SUPFAM" id="SSF55729">
    <property type="entry name" value="Acyl-CoA N-acyltransferases (Nat)"/>
    <property type="match status" value="1"/>
</dbReference>
<dbReference type="PROSITE" id="PS51186">
    <property type="entry name" value="GNAT"/>
    <property type="match status" value="1"/>
</dbReference>
<dbReference type="Proteomes" id="UP000076405">
    <property type="component" value="Chromosome"/>
</dbReference>
<dbReference type="GeneID" id="57275783"/>
<feature type="domain" description="N-acetyltransferase" evidence="1">
    <location>
        <begin position="2"/>
        <end position="169"/>
    </location>
</feature>